<dbReference type="Gene3D" id="3.40.50.1820">
    <property type="entry name" value="alpha/beta hydrolase"/>
    <property type="match status" value="1"/>
</dbReference>
<name>A0A4Z0WBW2_9GAMM</name>
<accession>A0A4Z0WBW2</accession>
<dbReference type="OrthoDB" id="5416147at2"/>
<dbReference type="Proteomes" id="UP000297475">
    <property type="component" value="Unassembled WGS sequence"/>
</dbReference>
<proteinExistence type="predicted"/>
<reference evidence="2 3" key="1">
    <citation type="submission" date="2019-04" db="EMBL/GenBank/DDBJ databases">
        <title>Natronospirillum operosus gen. nov., sp. nov., a haloalkaliphilic satellite isolated from decaying biomass of laboratory culture of cyanobacterium Geitlerinema sp. and proposal of Natronospirillaceae fam. nov. and Saccharospirillaceae fam. nov.</title>
        <authorList>
            <person name="Kevbrin V."/>
            <person name="Boltyanskaya Y."/>
            <person name="Koziaeva V."/>
            <person name="Grouzdev D.S."/>
            <person name="Park M."/>
            <person name="Cho J."/>
        </authorList>
    </citation>
    <scope>NUCLEOTIDE SEQUENCE [LARGE SCALE GENOMIC DNA]</scope>
    <source>
        <strain evidence="2 3">G-116</strain>
    </source>
</reference>
<dbReference type="InterPro" id="IPR029058">
    <property type="entry name" value="AB_hydrolase_fold"/>
</dbReference>
<feature type="transmembrane region" description="Helical" evidence="1">
    <location>
        <begin position="6"/>
        <end position="25"/>
    </location>
</feature>
<evidence type="ECO:0000256" key="1">
    <source>
        <dbReference type="SAM" id="Phobius"/>
    </source>
</evidence>
<keyword evidence="1" id="KW-0812">Transmembrane</keyword>
<sequence>MMSTSLLISSVLIVVVVLVGWRLQVHRWRRPQFRPPNLPQQLPADWVVDDPAALARRLAEREAMEPRIIPGAEGLITLADPQAPRKTPVCFLYLHGLSACRQETSPVTELLAARAGANAVYARVAGHGMGARAMSEVDGAAWLESIWEYWLMARNLGEQVVVVSTSTGSAYAVWLLEQVGVREKVRALLCMAPNFKVRNRYAFLLTWPGADYWLPQLVSSERRWHSLDPRQEKYWSTNYGNAALIQMQMILDDVQHAPIETFDVPLMVQCSPDDPVVDAQFAHRYFHRWGGEPKEFRWISVGPDESPHVFVGDIMSPQRNEDVIQHFEDFLQNLPQ</sequence>
<keyword evidence="1" id="KW-0472">Membrane</keyword>
<keyword evidence="1" id="KW-1133">Transmembrane helix</keyword>
<evidence type="ECO:0008006" key="4">
    <source>
        <dbReference type="Google" id="ProtNLM"/>
    </source>
</evidence>
<evidence type="ECO:0000313" key="3">
    <source>
        <dbReference type="Proteomes" id="UP000297475"/>
    </source>
</evidence>
<dbReference type="AlphaFoldDB" id="A0A4Z0WBW2"/>
<dbReference type="SUPFAM" id="SSF53474">
    <property type="entry name" value="alpha/beta-Hydrolases"/>
    <property type="match status" value="1"/>
</dbReference>
<evidence type="ECO:0000313" key="2">
    <source>
        <dbReference type="EMBL" id="TGG90795.1"/>
    </source>
</evidence>
<comment type="caution">
    <text evidence="2">The sequence shown here is derived from an EMBL/GenBank/DDBJ whole genome shotgun (WGS) entry which is preliminary data.</text>
</comment>
<dbReference type="RefSeq" id="WP_135484675.1">
    <property type="nucleotide sequence ID" value="NZ_SRMF01000011.1"/>
</dbReference>
<protein>
    <recommendedName>
        <fullName evidence="4">Alpha/beta hydrolase</fullName>
    </recommendedName>
</protein>
<gene>
    <name evidence="2" type="ORF">E4656_17825</name>
</gene>
<organism evidence="2 3">
    <name type="scientific">Natronospirillum operosum</name>
    <dbReference type="NCBI Taxonomy" id="2759953"/>
    <lineage>
        <taxon>Bacteria</taxon>
        <taxon>Pseudomonadati</taxon>
        <taxon>Pseudomonadota</taxon>
        <taxon>Gammaproteobacteria</taxon>
        <taxon>Oceanospirillales</taxon>
        <taxon>Natronospirillaceae</taxon>
        <taxon>Natronospirillum</taxon>
    </lineage>
</organism>
<keyword evidence="3" id="KW-1185">Reference proteome</keyword>
<dbReference type="EMBL" id="SRMF01000011">
    <property type="protein sequence ID" value="TGG90795.1"/>
    <property type="molecule type" value="Genomic_DNA"/>
</dbReference>